<name>A0ABX9KFU2_9FUSO</name>
<dbReference type="Proteomes" id="UP000263486">
    <property type="component" value="Unassembled WGS sequence"/>
</dbReference>
<organism evidence="1 2">
    <name type="scientific">Psychrilyobacter piezotolerans</name>
    <dbReference type="NCBI Taxonomy" id="2293438"/>
    <lineage>
        <taxon>Bacteria</taxon>
        <taxon>Fusobacteriati</taxon>
        <taxon>Fusobacteriota</taxon>
        <taxon>Fusobacteriia</taxon>
        <taxon>Fusobacteriales</taxon>
        <taxon>Fusobacteriaceae</taxon>
        <taxon>Psychrilyobacter</taxon>
    </lineage>
</organism>
<reference evidence="1 2" key="1">
    <citation type="submission" date="2018-08" db="EMBL/GenBank/DDBJ databases">
        <title>Draft genome sequence of Psychrilyobacter sp. strain SD5 isolated from Black Sea water.</title>
        <authorList>
            <person name="Yadav S."/>
            <person name="Villanueva L."/>
            <person name="Damste J.S.S."/>
        </authorList>
    </citation>
    <scope>NUCLEOTIDE SEQUENCE [LARGE SCALE GENOMIC DNA]</scope>
    <source>
        <strain evidence="1 2">SD5</strain>
    </source>
</reference>
<protein>
    <submittedName>
        <fullName evidence="1">Uncharacterized protein</fullName>
    </submittedName>
</protein>
<proteinExistence type="predicted"/>
<keyword evidence="2" id="KW-1185">Reference proteome</keyword>
<evidence type="ECO:0000313" key="1">
    <source>
        <dbReference type="EMBL" id="REI40236.1"/>
    </source>
</evidence>
<evidence type="ECO:0000313" key="2">
    <source>
        <dbReference type="Proteomes" id="UP000263486"/>
    </source>
</evidence>
<comment type="caution">
    <text evidence="1">The sequence shown here is derived from an EMBL/GenBank/DDBJ whole genome shotgun (WGS) entry which is preliminary data.</text>
</comment>
<sequence length="71" mass="8251">MFSPFNKGGDAQRVEGVLCAEKYLCKSDFKICVIRGKEKVLNLIIHYSFSTIHWAESRQGDIYAKLNKYYK</sequence>
<gene>
    <name evidence="1" type="ORF">DYH56_11735</name>
</gene>
<accession>A0ABX9KFU2</accession>
<dbReference type="EMBL" id="QUAJ01000022">
    <property type="protein sequence ID" value="REI40236.1"/>
    <property type="molecule type" value="Genomic_DNA"/>
</dbReference>